<accession>W2PDS5</accession>
<dbReference type="PANTHER" id="PTHR43544">
    <property type="entry name" value="SHORT-CHAIN DEHYDROGENASE/REDUCTASE"/>
    <property type="match status" value="1"/>
</dbReference>
<evidence type="ECO:0000256" key="1">
    <source>
        <dbReference type="ARBA" id="ARBA00022857"/>
    </source>
</evidence>
<dbReference type="GeneID" id="20188324"/>
<dbReference type="GO" id="GO:0016491">
    <property type="term" value="F:oxidoreductase activity"/>
    <property type="evidence" value="ECO:0007669"/>
    <property type="project" value="UniProtKB-KW"/>
</dbReference>
<feature type="compositionally biased region" description="Low complexity" evidence="3">
    <location>
        <begin position="10"/>
        <end position="26"/>
    </location>
</feature>
<gene>
    <name evidence="4" type="ORF">PPTG_19582</name>
</gene>
<keyword evidence="1" id="KW-0521">NADP</keyword>
<feature type="region of interest" description="Disordered" evidence="3">
    <location>
        <begin position="1"/>
        <end position="26"/>
    </location>
</feature>
<dbReference type="PANTHER" id="PTHR43544:SF7">
    <property type="entry name" value="NADB-LER2"/>
    <property type="match status" value="1"/>
</dbReference>
<dbReference type="Proteomes" id="UP000018817">
    <property type="component" value="Unassembled WGS sequence"/>
</dbReference>
<dbReference type="RefSeq" id="XP_008916356.1">
    <property type="nucleotide sequence ID" value="XM_008918108.1"/>
</dbReference>
<reference evidence="5" key="1">
    <citation type="submission" date="2011-12" db="EMBL/GenBank/DDBJ databases">
        <authorList>
            <consortium name="The Broad Institute Genome Sequencing Platform"/>
            <person name="Russ C."/>
            <person name="Tyler B."/>
            <person name="Panabieres F."/>
            <person name="Shan W."/>
            <person name="Tripathy S."/>
            <person name="Grunwald N."/>
            <person name="Machado M."/>
            <person name="Young S.K."/>
            <person name="Zeng Q."/>
            <person name="Gargeya S."/>
            <person name="Fitzgerald M."/>
            <person name="Haas B."/>
            <person name="Abouelleil A."/>
            <person name="Alvarado L."/>
            <person name="Arachchi H.M."/>
            <person name="Berlin A."/>
            <person name="Chapman S.B."/>
            <person name="Gearin G."/>
            <person name="Goldberg J."/>
            <person name="Griggs A."/>
            <person name="Gujja S."/>
            <person name="Hansen M."/>
            <person name="Heiman D."/>
            <person name="Howarth C."/>
            <person name="Larimer J."/>
            <person name="Lui A."/>
            <person name="MacDonald P.J.P."/>
            <person name="McCowen C."/>
            <person name="Montmayeur A."/>
            <person name="Murphy C."/>
            <person name="Neiman D."/>
            <person name="Pearson M."/>
            <person name="Priest M."/>
            <person name="Roberts A."/>
            <person name="Saif S."/>
            <person name="Shea T."/>
            <person name="Sisk P."/>
            <person name="Stolte C."/>
            <person name="Sykes S."/>
            <person name="Wortman J."/>
            <person name="Nusbaum C."/>
            <person name="Birren B."/>
        </authorList>
    </citation>
    <scope>NUCLEOTIDE SEQUENCE [LARGE SCALE GENOMIC DNA]</scope>
    <source>
        <strain evidence="5">INRA-310</strain>
    </source>
</reference>
<dbReference type="SUPFAM" id="SSF51735">
    <property type="entry name" value="NAD(P)-binding Rossmann-fold domains"/>
    <property type="match status" value="1"/>
</dbReference>
<evidence type="ECO:0000313" key="4">
    <source>
        <dbReference type="EMBL" id="ETM98343.1"/>
    </source>
</evidence>
<evidence type="ECO:0000313" key="5">
    <source>
        <dbReference type="Proteomes" id="UP000018817"/>
    </source>
</evidence>
<name>W2PDS5_PHYN3</name>
<evidence type="ECO:0008006" key="6">
    <source>
        <dbReference type="Google" id="ProtNLM"/>
    </source>
</evidence>
<reference evidence="4 5" key="2">
    <citation type="submission" date="2013-11" db="EMBL/GenBank/DDBJ databases">
        <title>The Genome Sequence of Phytophthora parasitica INRA-310.</title>
        <authorList>
            <consortium name="The Broad Institute Genomics Platform"/>
            <person name="Russ C."/>
            <person name="Tyler B."/>
            <person name="Panabieres F."/>
            <person name="Shan W."/>
            <person name="Tripathy S."/>
            <person name="Grunwald N."/>
            <person name="Machado M."/>
            <person name="Johnson C.S."/>
            <person name="Arredondo F."/>
            <person name="Hong C."/>
            <person name="Coffey M."/>
            <person name="Young S.K."/>
            <person name="Zeng Q."/>
            <person name="Gargeya S."/>
            <person name="Fitzgerald M."/>
            <person name="Abouelleil A."/>
            <person name="Alvarado L."/>
            <person name="Chapman S.B."/>
            <person name="Gainer-Dewar J."/>
            <person name="Goldberg J."/>
            <person name="Griggs A."/>
            <person name="Gujja S."/>
            <person name="Hansen M."/>
            <person name="Howarth C."/>
            <person name="Imamovic A."/>
            <person name="Ireland A."/>
            <person name="Larimer J."/>
            <person name="McCowan C."/>
            <person name="Murphy C."/>
            <person name="Pearson M."/>
            <person name="Poon T.W."/>
            <person name="Priest M."/>
            <person name="Roberts A."/>
            <person name="Saif S."/>
            <person name="Shea T."/>
            <person name="Sykes S."/>
            <person name="Wortman J."/>
            <person name="Nusbaum C."/>
            <person name="Birren B."/>
        </authorList>
    </citation>
    <scope>NUCLEOTIDE SEQUENCE [LARGE SCALE GENOMIC DNA]</scope>
    <source>
        <strain evidence="4 5">INRA-310</strain>
    </source>
</reference>
<dbReference type="AlphaFoldDB" id="W2PDS5"/>
<dbReference type="InterPro" id="IPR051468">
    <property type="entry name" value="Fungal_SecMetab_SDRs"/>
</dbReference>
<dbReference type="VEuPathDB" id="FungiDB:PPTG_19582"/>
<organism evidence="4 5">
    <name type="scientific">Phytophthora nicotianae (strain INRA-310)</name>
    <name type="common">Phytophthora parasitica</name>
    <dbReference type="NCBI Taxonomy" id="761204"/>
    <lineage>
        <taxon>Eukaryota</taxon>
        <taxon>Sar</taxon>
        <taxon>Stramenopiles</taxon>
        <taxon>Oomycota</taxon>
        <taxon>Peronosporomycetes</taxon>
        <taxon>Peronosporales</taxon>
        <taxon>Peronosporaceae</taxon>
        <taxon>Phytophthora</taxon>
    </lineage>
</organism>
<proteinExistence type="predicted"/>
<dbReference type="Gene3D" id="3.40.50.720">
    <property type="entry name" value="NAD(P)-binding Rossmann-like Domain"/>
    <property type="match status" value="1"/>
</dbReference>
<evidence type="ECO:0000256" key="3">
    <source>
        <dbReference type="SAM" id="MobiDB-lite"/>
    </source>
</evidence>
<dbReference type="OrthoDB" id="5296at2759"/>
<keyword evidence="2" id="KW-0560">Oxidoreductase</keyword>
<sequence length="104" mass="11282">MHSRHTSEVSAATRPSPRASSSRPASGIVIVSVHPGYVDTDMTQGKATPKPEDSVMAMVSLIDKLNHESTGKFFNLDPQIPLAELPCNFPLASGSIVRLWFLIH</sequence>
<dbReference type="InterPro" id="IPR036291">
    <property type="entry name" value="NAD(P)-bd_dom_sf"/>
</dbReference>
<dbReference type="GO" id="GO:0005737">
    <property type="term" value="C:cytoplasm"/>
    <property type="evidence" value="ECO:0007669"/>
    <property type="project" value="TreeGrafter"/>
</dbReference>
<protein>
    <recommendedName>
        <fullName evidence="6">C-factor</fullName>
    </recommendedName>
</protein>
<evidence type="ECO:0000256" key="2">
    <source>
        <dbReference type="ARBA" id="ARBA00023002"/>
    </source>
</evidence>
<dbReference type="EMBL" id="KI669701">
    <property type="protein sequence ID" value="ETM98343.1"/>
    <property type="molecule type" value="Genomic_DNA"/>
</dbReference>